<evidence type="ECO:0000256" key="3">
    <source>
        <dbReference type="ARBA" id="ARBA00023098"/>
    </source>
</evidence>
<dbReference type="Proteomes" id="UP001560573">
    <property type="component" value="Unassembled WGS sequence"/>
</dbReference>
<gene>
    <name evidence="4" type="ORF">QTN47_21580</name>
</gene>
<comment type="caution">
    <text evidence="4">The sequence shown here is derived from an EMBL/GenBank/DDBJ whole genome shotgun (WGS) entry which is preliminary data.</text>
</comment>
<dbReference type="PANTHER" id="PTHR38764:SF1">
    <property type="entry name" value="ACYL CARRIER PROTEIN PHOSPHODIESTERASE"/>
    <property type="match status" value="1"/>
</dbReference>
<keyword evidence="2" id="KW-0378">Hydrolase</keyword>
<dbReference type="PIRSF" id="PIRSF011489">
    <property type="entry name" value="DUF479"/>
    <property type="match status" value="1"/>
</dbReference>
<keyword evidence="5" id="KW-1185">Reference proteome</keyword>
<dbReference type="PANTHER" id="PTHR38764">
    <property type="entry name" value="ACYL CARRIER PROTEIN PHOSPHODIESTERASE"/>
    <property type="match status" value="1"/>
</dbReference>
<proteinExistence type="predicted"/>
<sequence length="196" mass="22760">MNYLAHAYLSFDSPTVLVGNMISDFVKGKKKYEFDEAIQNGIMLHRSIDDFTDNHETTKEAKQVFKSTVGLYAGAFTDVAYDHFLANDPNEFTEASLKTFAQRTYATLSNYRHVFPPRFAGMFPYMQQHDWLYNYRTNWGIERSFEGLVRRATYLHDSPGAFDAFTANYSTLRDCYEQFFPALKKFVEGIFATFKL</sequence>
<reference evidence="4 5" key="1">
    <citation type="submission" date="2023-07" db="EMBL/GenBank/DDBJ databases">
        <authorList>
            <person name="Lian W.-H."/>
        </authorList>
    </citation>
    <scope>NUCLEOTIDE SEQUENCE [LARGE SCALE GENOMIC DNA]</scope>
    <source>
        <strain evidence="4 5">SYSU DXS3180</strain>
    </source>
</reference>
<dbReference type="Pfam" id="PF04336">
    <property type="entry name" value="ACP_PD"/>
    <property type="match status" value="1"/>
</dbReference>
<evidence type="ECO:0000313" key="4">
    <source>
        <dbReference type="EMBL" id="MEX6690115.1"/>
    </source>
</evidence>
<organism evidence="4 5">
    <name type="scientific">Danxiaibacter flavus</name>
    <dbReference type="NCBI Taxonomy" id="3049108"/>
    <lineage>
        <taxon>Bacteria</taxon>
        <taxon>Pseudomonadati</taxon>
        <taxon>Bacteroidota</taxon>
        <taxon>Chitinophagia</taxon>
        <taxon>Chitinophagales</taxon>
        <taxon>Chitinophagaceae</taxon>
        <taxon>Danxiaibacter</taxon>
    </lineage>
</organism>
<evidence type="ECO:0000313" key="5">
    <source>
        <dbReference type="Proteomes" id="UP001560573"/>
    </source>
</evidence>
<dbReference type="EMBL" id="JAULBC010000008">
    <property type="protein sequence ID" value="MEX6690115.1"/>
    <property type="molecule type" value="Genomic_DNA"/>
</dbReference>
<accession>A0ABV3ZKT0</accession>
<evidence type="ECO:0000256" key="2">
    <source>
        <dbReference type="ARBA" id="ARBA00022801"/>
    </source>
</evidence>
<name>A0ABV3ZKT0_9BACT</name>
<dbReference type="InterPro" id="IPR007431">
    <property type="entry name" value="ACP_PD"/>
</dbReference>
<keyword evidence="1" id="KW-0444">Lipid biosynthesis</keyword>
<evidence type="ECO:0000256" key="1">
    <source>
        <dbReference type="ARBA" id="ARBA00022516"/>
    </source>
</evidence>
<keyword evidence="3" id="KW-0443">Lipid metabolism</keyword>
<dbReference type="RefSeq" id="WP_369331526.1">
    <property type="nucleotide sequence ID" value="NZ_JAULBC010000008.1"/>
</dbReference>
<protein>
    <submittedName>
        <fullName evidence="4">ACP phosphodiesterase</fullName>
    </submittedName>
</protein>